<evidence type="ECO:0000313" key="2">
    <source>
        <dbReference type="EMBL" id="KAK0408496.1"/>
    </source>
</evidence>
<keyword evidence="1" id="KW-0472">Membrane</keyword>
<reference evidence="2" key="1">
    <citation type="submission" date="2023-06" db="EMBL/GenBank/DDBJ databases">
        <title>Genomic analysis of the entomopathogenic nematode Steinernema hermaphroditum.</title>
        <authorList>
            <person name="Schwarz E.M."/>
            <person name="Heppert J.K."/>
            <person name="Baniya A."/>
            <person name="Schwartz H.T."/>
            <person name="Tan C.-H."/>
            <person name="Antoshechkin I."/>
            <person name="Sternberg P.W."/>
            <person name="Goodrich-Blair H."/>
            <person name="Dillman A.R."/>
        </authorList>
    </citation>
    <scope>NUCLEOTIDE SEQUENCE</scope>
    <source>
        <strain evidence="2">PS9179</strain>
        <tissue evidence="2">Whole animal</tissue>
    </source>
</reference>
<keyword evidence="1" id="KW-1133">Transmembrane helix</keyword>
<sequence length="201" mass="21538">MSAAVQTAPEQSNRFSLVQFLRFLRAEPMGIFSLPSSRGSGGSAAAPSGMIAAGFTFVNRHPKCKMLSYVRTAVGIFTVLVIYSSAMSSLLSVTAFPIGIYLAIIGVPTCMLELGVIIRMCCGTEGPLCKVFGLVLGFDRWQRGCLYIAFAVVCFLPSISTVSGKMAGVFLAITGILYIIKTFQKKKVPTYMPDLSAHSVP</sequence>
<accession>A0AA39LSI1</accession>
<dbReference type="Pfam" id="PF16054">
    <property type="entry name" value="TMEM72"/>
    <property type="match status" value="1"/>
</dbReference>
<dbReference type="Proteomes" id="UP001175271">
    <property type="component" value="Unassembled WGS sequence"/>
</dbReference>
<dbReference type="EMBL" id="JAUCMV010000003">
    <property type="protein sequence ID" value="KAK0408496.1"/>
    <property type="molecule type" value="Genomic_DNA"/>
</dbReference>
<keyword evidence="1" id="KW-0812">Transmembrane</keyword>
<evidence type="ECO:0000313" key="3">
    <source>
        <dbReference type="Proteomes" id="UP001175271"/>
    </source>
</evidence>
<proteinExistence type="predicted"/>
<feature type="transmembrane region" description="Helical" evidence="1">
    <location>
        <begin position="166"/>
        <end position="183"/>
    </location>
</feature>
<name>A0AA39LSI1_9BILA</name>
<keyword evidence="3" id="KW-1185">Reference proteome</keyword>
<evidence type="ECO:0000256" key="1">
    <source>
        <dbReference type="SAM" id="Phobius"/>
    </source>
</evidence>
<feature type="transmembrane region" description="Helical" evidence="1">
    <location>
        <begin position="69"/>
        <end position="86"/>
    </location>
</feature>
<organism evidence="2 3">
    <name type="scientific">Steinernema hermaphroditum</name>
    <dbReference type="NCBI Taxonomy" id="289476"/>
    <lineage>
        <taxon>Eukaryota</taxon>
        <taxon>Metazoa</taxon>
        <taxon>Ecdysozoa</taxon>
        <taxon>Nematoda</taxon>
        <taxon>Chromadorea</taxon>
        <taxon>Rhabditida</taxon>
        <taxon>Tylenchina</taxon>
        <taxon>Panagrolaimomorpha</taxon>
        <taxon>Strongyloidoidea</taxon>
        <taxon>Steinernematidae</taxon>
        <taxon>Steinernema</taxon>
    </lineage>
</organism>
<feature type="transmembrane region" description="Helical" evidence="1">
    <location>
        <begin position="98"/>
        <end position="122"/>
    </location>
</feature>
<comment type="caution">
    <text evidence="2">The sequence shown here is derived from an EMBL/GenBank/DDBJ whole genome shotgun (WGS) entry which is preliminary data.</text>
</comment>
<protein>
    <submittedName>
        <fullName evidence="2">Uncharacterized protein</fullName>
    </submittedName>
</protein>
<gene>
    <name evidence="2" type="ORF">QR680_003993</name>
</gene>
<dbReference type="InterPro" id="IPR032055">
    <property type="entry name" value="TMEM72"/>
</dbReference>
<feature type="transmembrane region" description="Helical" evidence="1">
    <location>
        <begin position="143"/>
        <end position="160"/>
    </location>
</feature>
<dbReference type="AlphaFoldDB" id="A0AA39LSI1"/>